<evidence type="ECO:0000259" key="1">
    <source>
        <dbReference type="Pfam" id="PF11716"/>
    </source>
</evidence>
<dbReference type="InterPro" id="IPR024344">
    <property type="entry name" value="MDMPI_metal-binding"/>
</dbReference>
<gene>
    <name evidence="2" type="ORF">SAMN05660991_02662</name>
</gene>
<dbReference type="Proteomes" id="UP000198960">
    <property type="component" value="Unassembled WGS sequence"/>
</dbReference>
<dbReference type="Gene3D" id="1.20.120.450">
    <property type="entry name" value="dinb family like domain"/>
    <property type="match status" value="1"/>
</dbReference>
<keyword evidence="3" id="KW-1185">Reference proteome</keyword>
<dbReference type="Pfam" id="PF11716">
    <property type="entry name" value="MDMPI_N"/>
    <property type="match status" value="1"/>
</dbReference>
<dbReference type="NCBIfam" id="TIGR03083">
    <property type="entry name" value="maleylpyruvate isomerase family mycothiol-dependent enzyme"/>
    <property type="match status" value="1"/>
</dbReference>
<protein>
    <submittedName>
        <fullName evidence="2">TIGR03083 family protein</fullName>
    </submittedName>
</protein>
<dbReference type="RefSeq" id="WP_170861095.1">
    <property type="nucleotide sequence ID" value="NZ_FOEE01000007.1"/>
</dbReference>
<dbReference type="EMBL" id="FOEE01000007">
    <property type="protein sequence ID" value="SEO97741.1"/>
    <property type="molecule type" value="Genomic_DNA"/>
</dbReference>
<feature type="domain" description="Mycothiol-dependent maleylpyruvate isomerase metal-binding" evidence="1">
    <location>
        <begin position="11"/>
        <end position="98"/>
    </location>
</feature>
<evidence type="ECO:0000313" key="3">
    <source>
        <dbReference type="Proteomes" id="UP000198960"/>
    </source>
</evidence>
<dbReference type="AlphaFoldDB" id="A0A1H8U3K6"/>
<dbReference type="GO" id="GO:0046872">
    <property type="term" value="F:metal ion binding"/>
    <property type="evidence" value="ECO:0007669"/>
    <property type="project" value="InterPro"/>
</dbReference>
<sequence>MDDASAWATIATERRALADLLESLTVEQWATPSLCRDWTVRHVAAHLMVGPTGSTAGFLRAMVRARGSFARANHALADDRARLPTATLVADLRERAGSRFTPPGMDWHAPLTDLLVHRLDITVPLGLDHGRTLDPWADALDLLVGRRAVPGFLPRGLPGLTYAATDVEWMRGSGPRVEAPVEALALAITRRPARLSELAGPGAAALRTWARG</sequence>
<name>A0A1H8U3K6_9ACTN</name>
<dbReference type="InterPro" id="IPR017517">
    <property type="entry name" value="Maleyloyr_isom"/>
</dbReference>
<reference evidence="3" key="1">
    <citation type="submission" date="2016-10" db="EMBL/GenBank/DDBJ databases">
        <authorList>
            <person name="Varghese N."/>
            <person name="Submissions S."/>
        </authorList>
    </citation>
    <scope>NUCLEOTIDE SEQUENCE [LARGE SCALE GENOMIC DNA]</scope>
    <source>
        <strain evidence="3">DSM 45413</strain>
    </source>
</reference>
<dbReference type="STRING" id="673521.SAMN05660991_02662"/>
<accession>A0A1H8U3K6</accession>
<evidence type="ECO:0000313" key="2">
    <source>
        <dbReference type="EMBL" id="SEO97741.1"/>
    </source>
</evidence>
<dbReference type="SUPFAM" id="SSF109854">
    <property type="entry name" value="DinB/YfiT-like putative metalloenzymes"/>
    <property type="match status" value="1"/>
</dbReference>
<organism evidence="2 3">
    <name type="scientific">Trujillonella endophytica</name>
    <dbReference type="NCBI Taxonomy" id="673521"/>
    <lineage>
        <taxon>Bacteria</taxon>
        <taxon>Bacillati</taxon>
        <taxon>Actinomycetota</taxon>
        <taxon>Actinomycetes</taxon>
        <taxon>Geodermatophilales</taxon>
        <taxon>Geodermatophilaceae</taxon>
        <taxon>Trujillonella</taxon>
    </lineage>
</organism>
<proteinExistence type="predicted"/>
<dbReference type="InterPro" id="IPR034660">
    <property type="entry name" value="DinB/YfiT-like"/>
</dbReference>